<comment type="subcellular location">
    <subcellularLocation>
        <location evidence="1">Cell membrane</location>
        <topology evidence="1">Multi-pass membrane protein</topology>
    </subcellularLocation>
</comment>
<feature type="transmembrane region" description="Helical" evidence="12">
    <location>
        <begin position="244"/>
        <end position="265"/>
    </location>
</feature>
<keyword evidence="5 12" id="KW-1133">Transmembrane helix</keyword>
<feature type="transmembrane region" description="Helical" evidence="12">
    <location>
        <begin position="337"/>
        <end position="360"/>
    </location>
</feature>
<dbReference type="PANTHER" id="PTHR46925:SF2">
    <property type="entry name" value="G-PROTEIN COUPLED RECEPTOR TKR-1-RELATED"/>
    <property type="match status" value="1"/>
</dbReference>
<comment type="similarity">
    <text evidence="2 10">Belongs to the G-protein coupled receptor 1 family.</text>
</comment>
<evidence type="ECO:0000256" key="12">
    <source>
        <dbReference type="SAM" id="Phobius"/>
    </source>
</evidence>
<dbReference type="GO" id="GO:0005886">
    <property type="term" value="C:plasma membrane"/>
    <property type="evidence" value="ECO:0007669"/>
    <property type="project" value="UniProtKB-SubCell"/>
</dbReference>
<dbReference type="PRINTS" id="PR00237">
    <property type="entry name" value="GPCRRHODOPSN"/>
</dbReference>
<feature type="transmembrane region" description="Helical" evidence="12">
    <location>
        <begin position="432"/>
        <end position="451"/>
    </location>
</feature>
<dbReference type="VEuPathDB" id="VectorBase:SCAU008372"/>
<sequence length="680" mass="75484">MLDLNIPTASSTMATISSYAAELVQHQQSSDQMPSPSPSPSSSLSPFGTPMSLLASSAINLTQQQQLTDTLLSSDPLTLGTTSSSTASSLYPLVNVASNFMYDWCNQSSLSSSPSSAAASFPASSSSDSIGPSGASSYNCSLLGSSNAFNASSNDTFIDISFILPWWRQVLWSILYGVMVIVATGGNLIVVWIVITTKRMRTVTNYFIVNLSIADAMVSSLNVTFSYIYMLDNNWAFGQLYCKISQFIATLSISASVFTLMAISIDRYVAIMKPLKPRMSKRSNLGIAAVIWIASAIISCPMLLFYTTEEVASKDGIRTVCFLEWPDGSMNHSNQEYVYNILFMILTYFLPVISMTATYSRVGLELWGSKAIGEYTPRQVENVKSKRRVVKMMMVVVLIFVVCWLPFHAYFIVTSCYPAITETPFIQEVYLFIYWLAMSNSMYNPIIYCWMNSRFRFGFKMFFRWCPFVHIGAESLNRRDNLTSRYSCSGSPDHNRIKRNDTQRSFLYTCPGSPKSRRISHCGILRSSTIMTTQRDNSRHSTPITTTIGQNSCNLSGASFHHHHHHHPNHHQQHHHHHHHSSYHERSSLKMGHNSHELAALSGNGPLQLYSNSKEMLLKSNPRSSGGKWATMSTETALPSPTALTTPSVKSVTIGGVISTTFNGGVSDTNYLASRTPLMS</sequence>
<evidence type="ECO:0000256" key="1">
    <source>
        <dbReference type="ARBA" id="ARBA00004651"/>
    </source>
</evidence>
<feature type="compositionally biased region" description="Basic residues" evidence="11">
    <location>
        <begin position="560"/>
        <end position="581"/>
    </location>
</feature>
<feature type="compositionally biased region" description="Polar residues" evidence="11">
    <location>
        <begin position="532"/>
        <end position="557"/>
    </location>
</feature>
<feature type="transmembrane region" description="Helical" evidence="12">
    <location>
        <begin position="285"/>
        <end position="306"/>
    </location>
</feature>
<feature type="transmembrane region" description="Helical" evidence="12">
    <location>
        <begin position="394"/>
        <end position="420"/>
    </location>
</feature>
<feature type="transmembrane region" description="Helical" evidence="12">
    <location>
        <begin position="170"/>
        <end position="195"/>
    </location>
</feature>
<dbReference type="EnsemblMetazoa" id="SCAU008372-RB">
    <property type="protein sequence ID" value="SCAU008372-PB"/>
    <property type="gene ID" value="SCAU008372"/>
</dbReference>
<keyword evidence="9 10" id="KW-0807">Transducer</keyword>
<keyword evidence="4 10" id="KW-0812">Transmembrane</keyword>
<evidence type="ECO:0000256" key="5">
    <source>
        <dbReference type="ARBA" id="ARBA00022989"/>
    </source>
</evidence>
<feature type="region of interest" description="Disordered" evidence="11">
    <location>
        <begin position="25"/>
        <end position="46"/>
    </location>
</feature>
<evidence type="ECO:0000313" key="14">
    <source>
        <dbReference type="EnsemblMetazoa" id="SCAU008372-PB"/>
    </source>
</evidence>
<feature type="transmembrane region" description="Helical" evidence="12">
    <location>
        <begin position="207"/>
        <end position="229"/>
    </location>
</feature>
<gene>
    <name evidence="14" type="primary">106086722</name>
</gene>
<organism evidence="14 15">
    <name type="scientific">Stomoxys calcitrans</name>
    <name type="common">Stable fly</name>
    <name type="synonym">Conops calcitrans</name>
    <dbReference type="NCBI Taxonomy" id="35570"/>
    <lineage>
        <taxon>Eukaryota</taxon>
        <taxon>Metazoa</taxon>
        <taxon>Ecdysozoa</taxon>
        <taxon>Arthropoda</taxon>
        <taxon>Hexapoda</taxon>
        <taxon>Insecta</taxon>
        <taxon>Pterygota</taxon>
        <taxon>Neoptera</taxon>
        <taxon>Endopterygota</taxon>
        <taxon>Diptera</taxon>
        <taxon>Brachycera</taxon>
        <taxon>Muscomorpha</taxon>
        <taxon>Muscoidea</taxon>
        <taxon>Muscidae</taxon>
        <taxon>Stomoxys</taxon>
    </lineage>
</organism>
<dbReference type="STRING" id="35570.A0A1I8PIJ9"/>
<dbReference type="Gene3D" id="1.20.1070.10">
    <property type="entry name" value="Rhodopsin 7-helix transmembrane proteins"/>
    <property type="match status" value="1"/>
</dbReference>
<dbReference type="InterPro" id="IPR001681">
    <property type="entry name" value="Neurokn_rcpt"/>
</dbReference>
<evidence type="ECO:0000256" key="8">
    <source>
        <dbReference type="ARBA" id="ARBA00023170"/>
    </source>
</evidence>
<feature type="domain" description="G-protein coupled receptors family 1 profile" evidence="13">
    <location>
        <begin position="186"/>
        <end position="448"/>
    </location>
</feature>
<evidence type="ECO:0000256" key="3">
    <source>
        <dbReference type="ARBA" id="ARBA00022475"/>
    </source>
</evidence>
<proteinExistence type="inferred from homology"/>
<name>A0A1I8PIJ9_STOCA</name>
<keyword evidence="8 10" id="KW-0675">Receptor</keyword>
<evidence type="ECO:0000256" key="11">
    <source>
        <dbReference type="SAM" id="MobiDB-lite"/>
    </source>
</evidence>
<dbReference type="PRINTS" id="PR00244">
    <property type="entry name" value="NEUROKININR"/>
</dbReference>
<keyword evidence="3" id="KW-1003">Cell membrane</keyword>
<dbReference type="PROSITE" id="PS00237">
    <property type="entry name" value="G_PROTEIN_RECEP_F1_1"/>
    <property type="match status" value="1"/>
</dbReference>
<evidence type="ECO:0000313" key="15">
    <source>
        <dbReference type="Proteomes" id="UP000095300"/>
    </source>
</evidence>
<evidence type="ECO:0000259" key="13">
    <source>
        <dbReference type="PROSITE" id="PS50262"/>
    </source>
</evidence>
<dbReference type="InterPro" id="IPR017452">
    <property type="entry name" value="GPCR_Rhodpsn_7TM"/>
</dbReference>
<evidence type="ECO:0000256" key="2">
    <source>
        <dbReference type="ARBA" id="ARBA00010663"/>
    </source>
</evidence>
<keyword evidence="7 12" id="KW-0472">Membrane</keyword>
<dbReference type="Pfam" id="PF00001">
    <property type="entry name" value="7tm_1"/>
    <property type="match status" value="1"/>
</dbReference>
<evidence type="ECO:0000256" key="9">
    <source>
        <dbReference type="ARBA" id="ARBA00023224"/>
    </source>
</evidence>
<keyword evidence="6 10" id="KW-0297">G-protein coupled receptor</keyword>
<dbReference type="SUPFAM" id="SSF81321">
    <property type="entry name" value="Family A G protein-coupled receptor-like"/>
    <property type="match status" value="1"/>
</dbReference>
<feature type="region of interest" description="Disordered" evidence="11">
    <location>
        <begin position="532"/>
        <end position="591"/>
    </location>
</feature>
<dbReference type="PANTHER" id="PTHR46925">
    <property type="entry name" value="G-PROTEIN COUPLED RECEPTOR TKR-1-RELATED"/>
    <property type="match status" value="1"/>
</dbReference>
<keyword evidence="15" id="KW-1185">Reference proteome</keyword>
<feature type="compositionally biased region" description="Low complexity" evidence="11">
    <location>
        <begin position="27"/>
        <end position="46"/>
    </location>
</feature>
<evidence type="ECO:0000256" key="6">
    <source>
        <dbReference type="ARBA" id="ARBA00023040"/>
    </source>
</evidence>
<evidence type="ECO:0000256" key="10">
    <source>
        <dbReference type="RuleBase" id="RU000688"/>
    </source>
</evidence>
<dbReference type="PROSITE" id="PS50262">
    <property type="entry name" value="G_PROTEIN_RECEP_F1_2"/>
    <property type="match status" value="1"/>
</dbReference>
<protein>
    <recommendedName>
        <fullName evidence="13">G-protein coupled receptors family 1 profile domain-containing protein</fullName>
    </recommendedName>
</protein>
<evidence type="ECO:0000256" key="4">
    <source>
        <dbReference type="ARBA" id="ARBA00022692"/>
    </source>
</evidence>
<dbReference type="InterPro" id="IPR000276">
    <property type="entry name" value="GPCR_Rhodpsn"/>
</dbReference>
<dbReference type="GO" id="GO:0004995">
    <property type="term" value="F:tachykinin receptor activity"/>
    <property type="evidence" value="ECO:0007669"/>
    <property type="project" value="InterPro"/>
</dbReference>
<accession>A0A1I8PIJ9</accession>
<dbReference type="FunFam" id="1.20.1070.10:FF:000291">
    <property type="entry name" value="Predicted protein"/>
    <property type="match status" value="1"/>
</dbReference>
<dbReference type="CDD" id="cd15390">
    <property type="entry name" value="7tmA_TACR"/>
    <property type="match status" value="1"/>
</dbReference>
<dbReference type="Proteomes" id="UP000095300">
    <property type="component" value="Unassembled WGS sequence"/>
</dbReference>
<dbReference type="OrthoDB" id="5981855at2759"/>
<dbReference type="SMART" id="SM01381">
    <property type="entry name" value="7TM_GPCR_Srsx"/>
    <property type="match status" value="1"/>
</dbReference>
<evidence type="ECO:0000256" key="7">
    <source>
        <dbReference type="ARBA" id="ARBA00023136"/>
    </source>
</evidence>
<reference evidence="14" key="1">
    <citation type="submission" date="2020-05" db="UniProtKB">
        <authorList>
            <consortium name="EnsemblMetazoa"/>
        </authorList>
    </citation>
    <scope>IDENTIFICATION</scope>
    <source>
        <strain evidence="14">USDA</strain>
    </source>
</reference>
<dbReference type="AlphaFoldDB" id="A0A1I8PIJ9"/>